<accession>A0ACC1IXP0</accession>
<feature type="non-terminal residue" evidence="1">
    <location>
        <position position="1"/>
    </location>
</feature>
<feature type="non-terminal residue" evidence="1">
    <location>
        <position position="276"/>
    </location>
</feature>
<sequence>TSDSKAEVAPEASTASIKAKIEVSQHEVDVLERSIAEIREHADEERARLQSEIHELKTKRKEEELAKAVQRDKIRDLEAEKRRLDSEKLRLDAAISEAVNRRQRALERMRDQERKAAEYTKSARALEETMQKERRDHGRQQEELKSTIIAIRAEVDKAQGRLDELTTQQTELAASLKSKRAELAAQEKKNSELDLQIKEAVRRRHRMQDDRTRLATSAEKIQAEISALLPQLDEATSERQRLQALAKAQAKAQTMRGYPPPVSAASPLPLAASPTG</sequence>
<proteinExistence type="predicted"/>
<evidence type="ECO:0000313" key="2">
    <source>
        <dbReference type="Proteomes" id="UP001150603"/>
    </source>
</evidence>
<gene>
    <name evidence="1" type="ORF">FBU59_007210</name>
</gene>
<keyword evidence="2" id="KW-1185">Reference proteome</keyword>
<evidence type="ECO:0000313" key="1">
    <source>
        <dbReference type="EMBL" id="KAJ1927590.1"/>
    </source>
</evidence>
<dbReference type="EMBL" id="JANBPW010006779">
    <property type="protein sequence ID" value="KAJ1927590.1"/>
    <property type="molecule type" value="Genomic_DNA"/>
</dbReference>
<organism evidence="1 2">
    <name type="scientific">Linderina macrospora</name>
    <dbReference type="NCBI Taxonomy" id="4868"/>
    <lineage>
        <taxon>Eukaryota</taxon>
        <taxon>Fungi</taxon>
        <taxon>Fungi incertae sedis</taxon>
        <taxon>Zoopagomycota</taxon>
        <taxon>Kickxellomycotina</taxon>
        <taxon>Kickxellomycetes</taxon>
        <taxon>Kickxellales</taxon>
        <taxon>Kickxellaceae</taxon>
        <taxon>Linderina</taxon>
    </lineage>
</organism>
<dbReference type="Proteomes" id="UP001150603">
    <property type="component" value="Unassembled WGS sequence"/>
</dbReference>
<comment type="caution">
    <text evidence="1">The sequence shown here is derived from an EMBL/GenBank/DDBJ whole genome shotgun (WGS) entry which is preliminary data.</text>
</comment>
<name>A0ACC1IXP0_9FUNG</name>
<protein>
    <submittedName>
        <fullName evidence="1">Uncharacterized protein</fullName>
    </submittedName>
</protein>
<reference evidence="1" key="1">
    <citation type="submission" date="2022-07" db="EMBL/GenBank/DDBJ databases">
        <title>Phylogenomic reconstructions and comparative analyses of Kickxellomycotina fungi.</title>
        <authorList>
            <person name="Reynolds N.K."/>
            <person name="Stajich J.E."/>
            <person name="Barry K."/>
            <person name="Grigoriev I.V."/>
            <person name="Crous P."/>
            <person name="Smith M.E."/>
        </authorList>
    </citation>
    <scope>NUCLEOTIDE SEQUENCE</scope>
    <source>
        <strain evidence="1">NRRL 5244</strain>
    </source>
</reference>